<evidence type="ECO:0000313" key="5">
    <source>
        <dbReference type="EMBL" id="WZN65207.1"/>
    </source>
</evidence>
<dbReference type="InterPro" id="IPR002656">
    <property type="entry name" value="Acyl_transf_3_dom"/>
</dbReference>
<dbReference type="PANTHER" id="PTHR36927">
    <property type="entry name" value="BLR4337 PROTEIN"/>
    <property type="match status" value="1"/>
</dbReference>
<feature type="transmembrane region" description="Helical" evidence="2">
    <location>
        <begin position="313"/>
        <end position="330"/>
    </location>
</feature>
<feature type="transmembrane region" description="Helical" evidence="2">
    <location>
        <begin position="476"/>
        <end position="499"/>
    </location>
</feature>
<evidence type="ECO:0000256" key="2">
    <source>
        <dbReference type="SAM" id="Phobius"/>
    </source>
</evidence>
<feature type="chain" id="PRO_5043635058" evidence="3">
    <location>
        <begin position="16"/>
        <end position="509"/>
    </location>
</feature>
<feature type="transmembrane region" description="Helical" evidence="2">
    <location>
        <begin position="241"/>
        <end position="261"/>
    </location>
</feature>
<name>A0AAX4PGW4_9CHLO</name>
<dbReference type="InterPro" id="IPR050623">
    <property type="entry name" value="Glucan_succinyl_AcylTrfase"/>
</dbReference>
<proteinExistence type="predicted"/>
<evidence type="ECO:0000313" key="6">
    <source>
        <dbReference type="Proteomes" id="UP001472866"/>
    </source>
</evidence>
<keyword evidence="2" id="KW-0472">Membrane</keyword>
<dbReference type="PANTHER" id="PTHR36927:SF4">
    <property type="entry name" value="BLR5718 PROTEIN"/>
    <property type="match status" value="1"/>
</dbReference>
<organism evidence="5 6">
    <name type="scientific">Chloropicon roscoffensis</name>
    <dbReference type="NCBI Taxonomy" id="1461544"/>
    <lineage>
        <taxon>Eukaryota</taxon>
        <taxon>Viridiplantae</taxon>
        <taxon>Chlorophyta</taxon>
        <taxon>Chloropicophyceae</taxon>
        <taxon>Chloropicales</taxon>
        <taxon>Chloropicaceae</taxon>
        <taxon>Chloropicon</taxon>
    </lineage>
</organism>
<keyword evidence="6" id="KW-1185">Reference proteome</keyword>
<reference evidence="5 6" key="1">
    <citation type="submission" date="2024-03" db="EMBL/GenBank/DDBJ databases">
        <title>Complete genome sequence of the green alga Chloropicon roscoffensis RCC1871.</title>
        <authorList>
            <person name="Lemieux C."/>
            <person name="Pombert J.-F."/>
            <person name="Otis C."/>
            <person name="Turmel M."/>
        </authorList>
    </citation>
    <scope>NUCLEOTIDE SEQUENCE [LARGE SCALE GENOMIC DNA]</scope>
    <source>
        <strain evidence="5 6">RCC1871</strain>
    </source>
</reference>
<feature type="transmembrane region" description="Helical" evidence="2">
    <location>
        <begin position="34"/>
        <end position="53"/>
    </location>
</feature>
<feature type="transmembrane region" description="Helical" evidence="2">
    <location>
        <begin position="207"/>
        <end position="229"/>
    </location>
</feature>
<evidence type="ECO:0000259" key="4">
    <source>
        <dbReference type="Pfam" id="PF01757"/>
    </source>
</evidence>
<keyword evidence="2" id="KW-1133">Transmembrane helix</keyword>
<keyword evidence="2" id="KW-0812">Transmembrane</keyword>
<feature type="region of interest" description="Disordered" evidence="1">
    <location>
        <begin position="79"/>
        <end position="104"/>
    </location>
</feature>
<evidence type="ECO:0000256" key="3">
    <source>
        <dbReference type="SAM" id="SignalP"/>
    </source>
</evidence>
<protein>
    <submittedName>
        <fullName evidence="5">Acyl_transf_3 domain-containing protein</fullName>
    </submittedName>
</protein>
<dbReference type="GO" id="GO:0016747">
    <property type="term" value="F:acyltransferase activity, transferring groups other than amino-acyl groups"/>
    <property type="evidence" value="ECO:0007669"/>
    <property type="project" value="InterPro"/>
</dbReference>
<feature type="domain" description="Acyltransferase 3" evidence="4">
    <location>
        <begin position="109"/>
        <end position="453"/>
    </location>
</feature>
<dbReference type="Pfam" id="PF01757">
    <property type="entry name" value="Acyl_transf_3"/>
    <property type="match status" value="1"/>
</dbReference>
<feature type="transmembrane region" description="Helical" evidence="2">
    <location>
        <begin position="273"/>
        <end position="293"/>
    </location>
</feature>
<gene>
    <name evidence="5" type="ORF">HKI87_11g67640</name>
</gene>
<feature type="transmembrane region" description="Helical" evidence="2">
    <location>
        <begin position="159"/>
        <end position="186"/>
    </location>
</feature>
<feature type="transmembrane region" description="Helical" evidence="2">
    <location>
        <begin position="351"/>
        <end position="371"/>
    </location>
</feature>
<keyword evidence="3" id="KW-0732">Signal</keyword>
<dbReference type="AlphaFoldDB" id="A0AAX4PGW4"/>
<evidence type="ECO:0000256" key="1">
    <source>
        <dbReference type="SAM" id="MobiDB-lite"/>
    </source>
</evidence>
<dbReference type="EMBL" id="CP151511">
    <property type="protein sequence ID" value="WZN65207.1"/>
    <property type="molecule type" value="Genomic_DNA"/>
</dbReference>
<feature type="transmembrane region" description="Helical" evidence="2">
    <location>
        <begin position="383"/>
        <end position="403"/>
    </location>
</feature>
<dbReference type="Proteomes" id="UP001472866">
    <property type="component" value="Chromosome 11"/>
</dbReference>
<sequence>MWLATVISVLFFAQAAWRIAKPGADTVDRASAYFNAANFILLGLLGLGCLYWPRRKEDDDDDKSPAGAELVVVVVDSTPAADGKSSSDSAKDAPTEAPTEAPPKRQVTYLSNLKTFLTFIVVTHHVVCFFSNACADGLQTYSLDMGKLLTFQDQDFRSFAFPGLMFTTMNQFYFMAPFYLISAYFCPRSLDRKGFRKFVVDKLVRLGGAWLLWTMLLAPLMSLMINAYAGQPLDWAYDQGTVWFVLWLLNFSVVYAAIAQFIPTVKMSMPHPFILLVIGVGLSGVYYGMTAALGGNLQTNGGSNSVHFGNMNGWDYSIAMYIPWFIAGIVGSRNDWLKSVEEMSTWVVWSLRFIVVGFWTIIFMVFVQSLFSIPGSHLDTPFLLSFLPPVYAMPMTLVVLQLFHQYFNATPQSKLMRNAGSAAYLVYVIQFWPMNLVMMTFVEILKAAGTPIIFIDGHNFITTDAEGNGTLLSEGAIWGGFFFVLVLTQLILWPLSFYLRKLPVMNKVF</sequence>
<feature type="transmembrane region" description="Helical" evidence="2">
    <location>
        <begin position="115"/>
        <end position="139"/>
    </location>
</feature>
<accession>A0AAX4PGW4</accession>
<feature type="signal peptide" evidence="3">
    <location>
        <begin position="1"/>
        <end position="15"/>
    </location>
</feature>